<dbReference type="Proteomes" id="UP000708208">
    <property type="component" value="Unassembled WGS sequence"/>
</dbReference>
<evidence type="ECO:0000259" key="4">
    <source>
        <dbReference type="PROSITE" id="PS50240"/>
    </source>
</evidence>
<keyword evidence="3" id="KW-0732">Signal</keyword>
<dbReference type="PROSITE" id="PS00134">
    <property type="entry name" value="TRYPSIN_HIS"/>
    <property type="match status" value="1"/>
</dbReference>
<dbReference type="GO" id="GO:0006508">
    <property type="term" value="P:proteolysis"/>
    <property type="evidence" value="ECO:0007669"/>
    <property type="project" value="UniProtKB-KW"/>
</dbReference>
<dbReference type="GO" id="GO:0004252">
    <property type="term" value="F:serine-type endopeptidase activity"/>
    <property type="evidence" value="ECO:0007669"/>
    <property type="project" value="InterPro"/>
</dbReference>
<keyword evidence="2" id="KW-0378">Hydrolase</keyword>
<accession>A0A8J2P393</accession>
<dbReference type="SMART" id="SM00020">
    <property type="entry name" value="Tryp_SPc"/>
    <property type="match status" value="1"/>
</dbReference>
<dbReference type="PANTHER" id="PTHR24252:SF7">
    <property type="entry name" value="HYALIN"/>
    <property type="match status" value="1"/>
</dbReference>
<proteinExistence type="predicted"/>
<evidence type="ECO:0000256" key="1">
    <source>
        <dbReference type="ARBA" id="ARBA00023157"/>
    </source>
</evidence>
<gene>
    <name evidence="5" type="ORF">AFUS01_LOCUS11554</name>
</gene>
<dbReference type="FunFam" id="2.40.10.10:FF:000004">
    <property type="entry name" value="Tryptase gamma 1"/>
    <property type="match status" value="1"/>
</dbReference>
<feature type="domain" description="Peptidase S1" evidence="4">
    <location>
        <begin position="28"/>
        <end position="277"/>
    </location>
</feature>
<protein>
    <recommendedName>
        <fullName evidence="4">Peptidase S1 domain-containing protein</fullName>
    </recommendedName>
</protein>
<evidence type="ECO:0000256" key="2">
    <source>
        <dbReference type="RuleBase" id="RU363034"/>
    </source>
</evidence>
<evidence type="ECO:0000313" key="5">
    <source>
        <dbReference type="EMBL" id="CAG7722420.1"/>
    </source>
</evidence>
<dbReference type="PROSITE" id="PS50240">
    <property type="entry name" value="TRYPSIN_DOM"/>
    <property type="match status" value="1"/>
</dbReference>
<dbReference type="PROSITE" id="PS00135">
    <property type="entry name" value="TRYPSIN_SER"/>
    <property type="match status" value="1"/>
</dbReference>
<dbReference type="InterPro" id="IPR033116">
    <property type="entry name" value="TRYPSIN_SER"/>
</dbReference>
<keyword evidence="6" id="KW-1185">Reference proteome</keyword>
<dbReference type="PANTHER" id="PTHR24252">
    <property type="entry name" value="ACROSIN-RELATED"/>
    <property type="match status" value="1"/>
</dbReference>
<keyword evidence="1" id="KW-1015">Disulfide bond</keyword>
<reference evidence="5" key="1">
    <citation type="submission" date="2021-06" db="EMBL/GenBank/DDBJ databases">
        <authorList>
            <person name="Hodson N. C."/>
            <person name="Mongue J. A."/>
            <person name="Jaron S. K."/>
        </authorList>
    </citation>
    <scope>NUCLEOTIDE SEQUENCE</scope>
</reference>
<feature type="signal peptide" evidence="3">
    <location>
        <begin position="1"/>
        <end position="24"/>
    </location>
</feature>
<name>A0A8J2P393_9HEXA</name>
<evidence type="ECO:0000256" key="3">
    <source>
        <dbReference type="SAM" id="SignalP"/>
    </source>
</evidence>
<sequence>MKLSNVLVMVVISLCAIEIVQVTSQEKIVGGVDAKPGQFPWQISLQLFFKGNWTHACGGSIIDKKHVLSAGHCVVDDTNKKHYRVIAGAHDISKESEPSRQTMDVCHISLHPNWTIYNHWDLSLVTLTKPLVYNDRVRPIRLAPVGADPEGQVCTTSGWGYRFYPEKKANAGNTSDILQFINVTIMNQKECGDILYPRHVSEICAYDPEGIRSPCFGDSGGPMACYDDKGPYLAGGVSWGRKCDKARSHIREYAWGSLLTDTTNLELLIRKAHHCFW</sequence>
<comment type="caution">
    <text evidence="5">The sequence shown here is derived from an EMBL/GenBank/DDBJ whole genome shotgun (WGS) entry which is preliminary data.</text>
</comment>
<keyword evidence="2" id="KW-0645">Protease</keyword>
<dbReference type="Pfam" id="PF00089">
    <property type="entry name" value="Trypsin"/>
    <property type="match status" value="1"/>
</dbReference>
<keyword evidence="2" id="KW-0720">Serine protease</keyword>
<dbReference type="InterPro" id="IPR018114">
    <property type="entry name" value="TRYPSIN_HIS"/>
</dbReference>
<organism evidence="5 6">
    <name type="scientific">Allacma fusca</name>
    <dbReference type="NCBI Taxonomy" id="39272"/>
    <lineage>
        <taxon>Eukaryota</taxon>
        <taxon>Metazoa</taxon>
        <taxon>Ecdysozoa</taxon>
        <taxon>Arthropoda</taxon>
        <taxon>Hexapoda</taxon>
        <taxon>Collembola</taxon>
        <taxon>Symphypleona</taxon>
        <taxon>Sminthuridae</taxon>
        <taxon>Allacma</taxon>
    </lineage>
</organism>
<evidence type="ECO:0000313" key="6">
    <source>
        <dbReference type="Proteomes" id="UP000708208"/>
    </source>
</evidence>
<dbReference type="InterPro" id="IPR001254">
    <property type="entry name" value="Trypsin_dom"/>
</dbReference>
<dbReference type="EMBL" id="CAJVCH010089116">
    <property type="protein sequence ID" value="CAG7722420.1"/>
    <property type="molecule type" value="Genomic_DNA"/>
</dbReference>
<dbReference type="AlphaFoldDB" id="A0A8J2P393"/>
<feature type="chain" id="PRO_5035182458" description="Peptidase S1 domain-containing protein" evidence="3">
    <location>
        <begin position="25"/>
        <end position="277"/>
    </location>
</feature>
<dbReference type="CDD" id="cd00190">
    <property type="entry name" value="Tryp_SPc"/>
    <property type="match status" value="1"/>
</dbReference>
<dbReference type="OrthoDB" id="8440449at2759"/>